<reference evidence="1" key="1">
    <citation type="submission" date="2022-04" db="EMBL/GenBank/DDBJ databases">
        <title>Carnegiea gigantea Genome sequencing and assembly v2.</title>
        <authorList>
            <person name="Copetti D."/>
            <person name="Sanderson M.J."/>
            <person name="Burquez A."/>
            <person name="Wojciechowski M.F."/>
        </authorList>
    </citation>
    <scope>NUCLEOTIDE SEQUENCE</scope>
    <source>
        <strain evidence="1">SGP5-SGP5p</strain>
        <tissue evidence="1">Aerial part</tissue>
    </source>
</reference>
<proteinExistence type="predicted"/>
<dbReference type="PANTHER" id="PTHR33710">
    <property type="entry name" value="BNAC02G09200D PROTEIN"/>
    <property type="match status" value="1"/>
</dbReference>
<comment type="caution">
    <text evidence="1">The sequence shown here is derived from an EMBL/GenBank/DDBJ whole genome shotgun (WGS) entry which is preliminary data.</text>
</comment>
<evidence type="ECO:0000313" key="1">
    <source>
        <dbReference type="EMBL" id="KAJ8431013.1"/>
    </source>
</evidence>
<dbReference type="PANTHER" id="PTHR33710:SF64">
    <property type="entry name" value="ENDONUCLEASE_EXONUCLEASE_PHOSPHATASE DOMAIN-CONTAINING PROTEIN"/>
    <property type="match status" value="1"/>
</dbReference>
<dbReference type="EMBL" id="JAKOGI010000732">
    <property type="protein sequence ID" value="KAJ8431013.1"/>
    <property type="molecule type" value="Genomic_DNA"/>
</dbReference>
<dbReference type="InterPro" id="IPR036691">
    <property type="entry name" value="Endo/exonu/phosph_ase_sf"/>
</dbReference>
<dbReference type="OrthoDB" id="1935929at2759"/>
<dbReference type="Gene3D" id="3.60.10.10">
    <property type="entry name" value="Endonuclease/exonuclease/phosphatase"/>
    <property type="match status" value="2"/>
</dbReference>
<dbReference type="AlphaFoldDB" id="A0A9Q1JU66"/>
<sequence>MDNIISWNMRGINGANKQKDVKAFCTRNKAGLICMMETKVKTRNFTKVARNLQDWEHYVNYESHERGRAWIMCKKTDFQVTIIDSMMQAIHCEIFHTFTNGRFDIAWKGCRYTWTNKQDCGQHIFSRIDRIMANGQWLAELPNSEVIFHPDDTSDHYP</sequence>
<gene>
    <name evidence="1" type="ORF">Cgig2_017191</name>
</gene>
<protein>
    <submittedName>
        <fullName evidence="1">Uncharacterized protein</fullName>
    </submittedName>
</protein>
<dbReference type="SUPFAM" id="SSF56219">
    <property type="entry name" value="DNase I-like"/>
    <property type="match status" value="1"/>
</dbReference>
<dbReference type="Proteomes" id="UP001153076">
    <property type="component" value="Unassembled WGS sequence"/>
</dbReference>
<accession>A0A9Q1JU66</accession>
<name>A0A9Q1JU66_9CARY</name>
<evidence type="ECO:0000313" key="2">
    <source>
        <dbReference type="Proteomes" id="UP001153076"/>
    </source>
</evidence>
<keyword evidence="2" id="KW-1185">Reference proteome</keyword>
<organism evidence="1 2">
    <name type="scientific">Carnegiea gigantea</name>
    <dbReference type="NCBI Taxonomy" id="171969"/>
    <lineage>
        <taxon>Eukaryota</taxon>
        <taxon>Viridiplantae</taxon>
        <taxon>Streptophyta</taxon>
        <taxon>Embryophyta</taxon>
        <taxon>Tracheophyta</taxon>
        <taxon>Spermatophyta</taxon>
        <taxon>Magnoliopsida</taxon>
        <taxon>eudicotyledons</taxon>
        <taxon>Gunneridae</taxon>
        <taxon>Pentapetalae</taxon>
        <taxon>Caryophyllales</taxon>
        <taxon>Cactineae</taxon>
        <taxon>Cactaceae</taxon>
        <taxon>Cactoideae</taxon>
        <taxon>Echinocereeae</taxon>
        <taxon>Carnegiea</taxon>
    </lineage>
</organism>